<dbReference type="STRING" id="103827.A0A0N5DBK1"/>
<gene>
    <name evidence="2" type="ORF">TCLT_LOCUS10552</name>
</gene>
<dbReference type="PANTHER" id="PTHR11215">
    <property type="entry name" value="METAL DEPENDENT HYDROLASE - RELATED"/>
    <property type="match status" value="1"/>
</dbReference>
<proteinExistence type="inferred from homology"/>
<reference evidence="2 3" key="2">
    <citation type="submission" date="2018-11" db="EMBL/GenBank/DDBJ databases">
        <authorList>
            <consortium name="Pathogen Informatics"/>
        </authorList>
    </citation>
    <scope>NUCLEOTIDE SEQUENCE [LARGE SCALE GENOMIC DNA]</scope>
</reference>
<evidence type="ECO:0000313" key="4">
    <source>
        <dbReference type="WBParaSite" id="TCLT_0001056301-mRNA-1"/>
    </source>
</evidence>
<dbReference type="GO" id="GO:0005634">
    <property type="term" value="C:nucleus"/>
    <property type="evidence" value="ECO:0007669"/>
    <property type="project" value="TreeGrafter"/>
</dbReference>
<dbReference type="Proteomes" id="UP000276776">
    <property type="component" value="Unassembled WGS sequence"/>
</dbReference>
<protein>
    <submittedName>
        <fullName evidence="4">UPF0160 protein MYG1, mitochondrial</fullName>
    </submittedName>
</protein>
<keyword evidence="3" id="KW-1185">Reference proteome</keyword>
<evidence type="ECO:0000256" key="1">
    <source>
        <dbReference type="ARBA" id="ARBA00010105"/>
    </source>
</evidence>
<dbReference type="InterPro" id="IPR003226">
    <property type="entry name" value="MYG1_exonuclease"/>
</dbReference>
<evidence type="ECO:0000313" key="3">
    <source>
        <dbReference type="Proteomes" id="UP000276776"/>
    </source>
</evidence>
<dbReference type="GO" id="GO:0005737">
    <property type="term" value="C:cytoplasm"/>
    <property type="evidence" value="ECO:0007669"/>
    <property type="project" value="TreeGrafter"/>
</dbReference>
<evidence type="ECO:0000313" key="2">
    <source>
        <dbReference type="EMBL" id="VDN08254.1"/>
    </source>
</evidence>
<dbReference type="Pfam" id="PF03690">
    <property type="entry name" value="MYG1_exonuc"/>
    <property type="match status" value="1"/>
</dbReference>
<accession>A0A0N5DBK1</accession>
<dbReference type="WBParaSite" id="TCLT_0001056301-mRNA-1">
    <property type="protein sequence ID" value="TCLT_0001056301-mRNA-1"/>
    <property type="gene ID" value="TCLT_0001056301"/>
</dbReference>
<dbReference type="OMA" id="FHCDEVV"/>
<comment type="similarity">
    <text evidence="1">Belongs to the MYG1 family.</text>
</comment>
<reference evidence="4" key="1">
    <citation type="submission" date="2017-02" db="UniProtKB">
        <authorList>
            <consortium name="WormBaseParasite"/>
        </authorList>
    </citation>
    <scope>IDENTIFICATION</scope>
</reference>
<sequence>MPKIGTHNGTFHCDEVKILSLFYLPRKRIDRTRDEKILNDCDILVDVGGKYDHATRRYDHHQRDFVHTMSSLKVLHYNTKLSSAGLIYAHFGKRVINELLKISPSDPVVDILYRKMYEIFVESVDAIDNGISQYDGEPRYYLGGTLSSRVSILNPAWNEDKGIENERFMAALKLVGVEFTERVEYLAKSWLPARDFVVNAINSRFDVDKSGQIIYLKNGNVPWKSHFFSIEKELKLGDRGITYVIFADSCSSTNFKVQAIPVSKIPYSRVPLPDEWLGLRDVLLSEKAKIPNCIFVHSTGFIGGNTTFEGAVQMAKKSLSLAGKYRA</sequence>
<dbReference type="PANTHER" id="PTHR11215:SF1">
    <property type="entry name" value="MYG1 EXONUCLEASE"/>
    <property type="match status" value="1"/>
</dbReference>
<name>A0A0N5DBK1_THECL</name>
<dbReference type="OrthoDB" id="10265310at2759"/>
<dbReference type="EMBL" id="UYYF01005170">
    <property type="protein sequence ID" value="VDN08254.1"/>
    <property type="molecule type" value="Genomic_DNA"/>
</dbReference>
<organism evidence="4">
    <name type="scientific">Thelazia callipaeda</name>
    <name type="common">Oriental eyeworm</name>
    <name type="synonym">Parasitic nematode</name>
    <dbReference type="NCBI Taxonomy" id="103827"/>
    <lineage>
        <taxon>Eukaryota</taxon>
        <taxon>Metazoa</taxon>
        <taxon>Ecdysozoa</taxon>
        <taxon>Nematoda</taxon>
        <taxon>Chromadorea</taxon>
        <taxon>Rhabditida</taxon>
        <taxon>Spirurina</taxon>
        <taxon>Spiruromorpha</taxon>
        <taxon>Thelazioidea</taxon>
        <taxon>Thelaziidae</taxon>
        <taxon>Thelazia</taxon>
    </lineage>
</organism>
<dbReference type="AlphaFoldDB" id="A0A0N5DBK1"/>